<evidence type="ECO:0000259" key="2">
    <source>
        <dbReference type="Pfam" id="PF13524"/>
    </source>
</evidence>
<gene>
    <name evidence="3" type="ORF">PIGHUM_01517</name>
</gene>
<dbReference type="Gene3D" id="3.40.50.2000">
    <property type="entry name" value="Glycogen Phosphorylase B"/>
    <property type="match status" value="1"/>
</dbReference>
<keyword evidence="3" id="KW-0489">Methyltransferase</keyword>
<dbReference type="InterPro" id="IPR055259">
    <property type="entry name" value="YkvP/CgeB_Glyco_trans-like"/>
</dbReference>
<dbReference type="EMBL" id="UWPJ01000014">
    <property type="protein sequence ID" value="VCU69455.1"/>
    <property type="molecule type" value="Genomic_DNA"/>
</dbReference>
<keyword evidence="3" id="KW-0808">Transferase</keyword>
<dbReference type="GO" id="GO:0008168">
    <property type="term" value="F:methyltransferase activity"/>
    <property type="evidence" value="ECO:0007669"/>
    <property type="project" value="UniProtKB-KW"/>
</dbReference>
<dbReference type="RefSeq" id="WP_124078842.1">
    <property type="nucleotide sequence ID" value="NZ_UWPJ01000014.1"/>
</dbReference>
<dbReference type="CDD" id="cd02440">
    <property type="entry name" value="AdoMet_MTases"/>
    <property type="match status" value="1"/>
</dbReference>
<dbReference type="OrthoDB" id="9782855at2"/>
<keyword evidence="4" id="KW-1185">Reference proteome</keyword>
<sequence>MAHLQQQQFCTAVRKRFPRFFKNKLVLDIGSLDINGNNQYLFDGCAYLGVDVATGRNVDIVCAGHQLLLPDGTFDVIVSTECFEHDQYYPETLRNIYRMLKPGGLFFFSCATTGRPEHGTRRTNPGDAPLIQGLGDWADYYRNLEEADIRAVFDVEAEFSEFEFSIGHETKDLYFYGIKSGRYHERDDYSFLLESHWFAQLADQLRTQLAQSREEAGALKEQLERAKLDAFSLQQQLMSARADSDELRNSTSWRITAPLRALGDALRSVRRHPAARALSLVAERPELLGKFVGYVRQRGLREALRHARNVGHRTQMSPRDAGFAFTAGSRCVILTTPHCHFVARLIQSALERAGLQAQIIHAMPSGGFEDVLHFVICPQIFPKLPGTYVAFQMEQSVSSRWFKQDYLDILDHAYAIFDYSLTNIAFLQSKGMSYRQIYYLPIGFDADMAPLEGQPSYEYDVLFYGDVNNDRRRQYLEQLGRHFKVKVVRELFGAPLYEEMAKAKVVVNIHYYEGALLETTRVYECLSQNKLVVSESSSDIAEHDALKSIVDFVPVGDVQAMIERIGYWLDHDEARRQRIVANRNALLKPGLSFDYYFFRFLLANDVIDFDRFYELAGAGFSIDSEMVCLGLPESIARQASFRLDNQYGIQAFPGLRHQLGWVGCGLSYKFLFRKAREQGLAEVAICEDDVDFLPGWQDRYRAAQRYLAESGDWDIFSGLIANLHVQTAVSDLSESEGATYVHLDKMVSTVMNVYSARMFDRLESWDPAIRDAERNTYDRYVERMPGVRIVTTMPFLVGHKDEEVSTLWGFNNTVYVDLIRASEQLLEEKVIAFRDARKKIA</sequence>
<protein>
    <submittedName>
        <fullName evidence="3">Methyltransferase domain protein</fullName>
    </submittedName>
</protein>
<name>A0A3P4B2S7_9BURK</name>
<evidence type="ECO:0000313" key="3">
    <source>
        <dbReference type="EMBL" id="VCU69455.1"/>
    </source>
</evidence>
<evidence type="ECO:0000256" key="1">
    <source>
        <dbReference type="SAM" id="Coils"/>
    </source>
</evidence>
<dbReference type="Pfam" id="PF13489">
    <property type="entry name" value="Methyltransf_23"/>
    <property type="match status" value="1"/>
</dbReference>
<accession>A0A3P4B2S7</accession>
<dbReference type="Gene3D" id="3.40.50.150">
    <property type="entry name" value="Vaccinia Virus protein VP39"/>
    <property type="match status" value="1"/>
</dbReference>
<feature type="coiled-coil region" evidence="1">
    <location>
        <begin position="202"/>
        <end position="243"/>
    </location>
</feature>
<dbReference type="Proteomes" id="UP000277294">
    <property type="component" value="Unassembled WGS sequence"/>
</dbReference>
<dbReference type="InterPro" id="IPR029063">
    <property type="entry name" value="SAM-dependent_MTases_sf"/>
</dbReference>
<dbReference type="Pfam" id="PF13524">
    <property type="entry name" value="Glyco_trans_1_2"/>
    <property type="match status" value="1"/>
</dbReference>
<dbReference type="GO" id="GO:0032259">
    <property type="term" value="P:methylation"/>
    <property type="evidence" value="ECO:0007669"/>
    <property type="project" value="UniProtKB-KW"/>
</dbReference>
<dbReference type="SUPFAM" id="SSF53756">
    <property type="entry name" value="UDP-Glycosyltransferase/glycogen phosphorylase"/>
    <property type="match status" value="1"/>
</dbReference>
<proteinExistence type="predicted"/>
<organism evidence="3 4">
    <name type="scientific">Pigmentiphaga humi</name>
    <dbReference type="NCBI Taxonomy" id="2478468"/>
    <lineage>
        <taxon>Bacteria</taxon>
        <taxon>Pseudomonadati</taxon>
        <taxon>Pseudomonadota</taxon>
        <taxon>Betaproteobacteria</taxon>
        <taxon>Burkholderiales</taxon>
        <taxon>Alcaligenaceae</taxon>
        <taxon>Pigmentiphaga</taxon>
    </lineage>
</organism>
<feature type="domain" description="Spore protein YkvP/CgeB glycosyl transferase-like" evidence="2">
    <location>
        <begin position="459"/>
        <end position="582"/>
    </location>
</feature>
<dbReference type="SUPFAM" id="SSF53335">
    <property type="entry name" value="S-adenosyl-L-methionine-dependent methyltransferases"/>
    <property type="match status" value="1"/>
</dbReference>
<reference evidence="3 4" key="1">
    <citation type="submission" date="2018-10" db="EMBL/GenBank/DDBJ databases">
        <authorList>
            <person name="Criscuolo A."/>
        </authorList>
    </citation>
    <scope>NUCLEOTIDE SEQUENCE [LARGE SCALE GENOMIC DNA]</scope>
    <source>
        <strain evidence="3">DnA1</strain>
    </source>
</reference>
<keyword evidence="1" id="KW-0175">Coiled coil</keyword>
<evidence type="ECO:0000313" key="4">
    <source>
        <dbReference type="Proteomes" id="UP000277294"/>
    </source>
</evidence>
<dbReference type="AlphaFoldDB" id="A0A3P4B2S7"/>